<dbReference type="PANTHER" id="PTHR43033">
    <property type="entry name" value="TRNA(ILE)-LYSIDINE SYNTHASE-RELATED"/>
    <property type="match status" value="1"/>
</dbReference>
<dbReference type="GO" id="GO:0005524">
    <property type="term" value="F:ATP binding"/>
    <property type="evidence" value="ECO:0007669"/>
    <property type="project" value="UniProtKB-KW"/>
</dbReference>
<dbReference type="GO" id="GO:0005737">
    <property type="term" value="C:cytoplasm"/>
    <property type="evidence" value="ECO:0007669"/>
    <property type="project" value="UniProtKB-SubCell"/>
</dbReference>
<dbReference type="HAMAP" id="MF_01161">
    <property type="entry name" value="tRNA_Ile_lys_synt"/>
    <property type="match status" value="1"/>
</dbReference>
<keyword evidence="6" id="KW-0963">Cytoplasm</keyword>
<dbReference type="InterPro" id="IPR011063">
    <property type="entry name" value="TilS/TtcA_N"/>
</dbReference>
<accession>A0A533I9P2</accession>
<sequence length="373" mass="40555">MHLGACWAADRGKRIAAATVDHGLRDGSAIEAVAAGRAAAALGLDHAVLRWDGAGIGNLMDRARRARMRMLAEWASTRGLAAIALGHTRDDLAETLLMRLARGAGIDGLAAMDARRKANGVLWLRPLLDFGRQELRDWLRQIGAGWIDDPTNEDPRFERARIRAAMAELRLDPAILALSAAHLSQARDALDAGLAPILGTAQARLGSLQLDGDLFAALPAEQRRRLILKAVAWLTGADYPPRRSGTDHALRELAEGRRVTLDGAVLDPGPRLLIHREPMAATRGELTGEIWDNRWQINGLQPSDRVQALGELASEFDWRNAGLTHLEAQALPAVIRDGRPYCPAILPRDGLVARPIRAKIDLGESRLGIEPRP</sequence>
<dbReference type="EC" id="6.3.4.19" evidence="6"/>
<gene>
    <name evidence="6 8" type="primary">tilS</name>
    <name evidence="8" type="ORF">DI616_10520</name>
</gene>
<comment type="function">
    <text evidence="6">Ligates lysine onto the cytidine present at position 34 of the AUA codon-specific tRNA(Ile) that contains the anticodon CAU, in an ATP-dependent manner. Cytidine is converted to lysidine, thus changing the amino acid specificity of the tRNA from methionine to isoleucine.</text>
</comment>
<dbReference type="GO" id="GO:0032267">
    <property type="term" value="F:tRNA(Ile)-lysidine synthase activity"/>
    <property type="evidence" value="ECO:0007669"/>
    <property type="project" value="UniProtKB-EC"/>
</dbReference>
<evidence type="ECO:0000313" key="9">
    <source>
        <dbReference type="Proteomes" id="UP000315344"/>
    </source>
</evidence>
<comment type="catalytic activity">
    <reaction evidence="5 6">
        <text>cytidine(34) in tRNA(Ile2) + L-lysine + ATP = lysidine(34) in tRNA(Ile2) + AMP + diphosphate + H(+)</text>
        <dbReference type="Rhea" id="RHEA:43744"/>
        <dbReference type="Rhea" id="RHEA-COMP:10625"/>
        <dbReference type="Rhea" id="RHEA-COMP:10670"/>
        <dbReference type="ChEBI" id="CHEBI:15378"/>
        <dbReference type="ChEBI" id="CHEBI:30616"/>
        <dbReference type="ChEBI" id="CHEBI:32551"/>
        <dbReference type="ChEBI" id="CHEBI:33019"/>
        <dbReference type="ChEBI" id="CHEBI:82748"/>
        <dbReference type="ChEBI" id="CHEBI:83665"/>
        <dbReference type="ChEBI" id="CHEBI:456215"/>
        <dbReference type="EC" id="6.3.4.19"/>
    </reaction>
</comment>
<dbReference type="Gene3D" id="3.40.50.620">
    <property type="entry name" value="HUPs"/>
    <property type="match status" value="1"/>
</dbReference>
<dbReference type="NCBIfam" id="TIGR02432">
    <property type="entry name" value="lysidine_TilS_N"/>
    <property type="match status" value="1"/>
</dbReference>
<dbReference type="CDD" id="cd01992">
    <property type="entry name" value="TilS_N"/>
    <property type="match status" value="1"/>
</dbReference>
<evidence type="ECO:0000313" key="8">
    <source>
        <dbReference type="EMBL" id="TKW66522.1"/>
    </source>
</evidence>
<evidence type="ECO:0000259" key="7">
    <source>
        <dbReference type="Pfam" id="PF01171"/>
    </source>
</evidence>
<dbReference type="GO" id="GO:0006400">
    <property type="term" value="P:tRNA modification"/>
    <property type="evidence" value="ECO:0007669"/>
    <property type="project" value="UniProtKB-UniRule"/>
</dbReference>
<keyword evidence="4" id="KW-0067">ATP-binding</keyword>
<evidence type="ECO:0000256" key="2">
    <source>
        <dbReference type="ARBA" id="ARBA00022694"/>
    </source>
</evidence>
<evidence type="ECO:0000256" key="6">
    <source>
        <dbReference type="HAMAP-Rule" id="MF_01161"/>
    </source>
</evidence>
<evidence type="ECO:0000256" key="4">
    <source>
        <dbReference type="ARBA" id="ARBA00022840"/>
    </source>
</evidence>
<protein>
    <recommendedName>
        <fullName evidence="6">tRNA(Ile)-lysidine synthase</fullName>
        <ecNumber evidence="6">6.3.4.19</ecNumber>
    </recommendedName>
    <alternativeName>
        <fullName evidence="6">tRNA(Ile)-2-lysyl-cytidine synthase</fullName>
    </alternativeName>
    <alternativeName>
        <fullName evidence="6">tRNA(Ile)-lysidine synthetase</fullName>
    </alternativeName>
</protein>
<dbReference type="SUPFAM" id="SSF52402">
    <property type="entry name" value="Adenine nucleotide alpha hydrolases-like"/>
    <property type="match status" value="1"/>
</dbReference>
<name>A0A533I9P2_PARDE</name>
<comment type="caution">
    <text evidence="6">Lacks conserved residue(s) required for the propagation of feature annotation.</text>
</comment>
<dbReference type="AlphaFoldDB" id="A0A533I9P2"/>
<dbReference type="Pfam" id="PF01171">
    <property type="entry name" value="ATP_bind_3"/>
    <property type="match status" value="1"/>
</dbReference>
<dbReference type="PANTHER" id="PTHR43033:SF1">
    <property type="entry name" value="TRNA(ILE)-LYSIDINE SYNTHASE-RELATED"/>
    <property type="match status" value="1"/>
</dbReference>
<evidence type="ECO:0000256" key="3">
    <source>
        <dbReference type="ARBA" id="ARBA00022741"/>
    </source>
</evidence>
<dbReference type="InterPro" id="IPR012094">
    <property type="entry name" value="tRNA_Ile_lys_synt"/>
</dbReference>
<dbReference type="InterPro" id="IPR014729">
    <property type="entry name" value="Rossmann-like_a/b/a_fold"/>
</dbReference>
<dbReference type="Proteomes" id="UP000315344">
    <property type="component" value="Unassembled WGS sequence"/>
</dbReference>
<comment type="similarity">
    <text evidence="6">Belongs to the tRNA(Ile)-lysidine synthase family.</text>
</comment>
<comment type="caution">
    <text evidence="8">The sequence shown here is derived from an EMBL/GenBank/DDBJ whole genome shotgun (WGS) entry which is preliminary data.</text>
</comment>
<feature type="domain" description="tRNA(Ile)-lysidine/2-thiocytidine synthase N-terminal" evidence="7">
    <location>
        <begin position="7"/>
        <end position="164"/>
    </location>
</feature>
<evidence type="ECO:0000256" key="1">
    <source>
        <dbReference type="ARBA" id="ARBA00022598"/>
    </source>
</evidence>
<evidence type="ECO:0000256" key="5">
    <source>
        <dbReference type="ARBA" id="ARBA00048539"/>
    </source>
</evidence>
<proteinExistence type="inferred from homology"/>
<keyword evidence="2 6" id="KW-0819">tRNA processing</keyword>
<keyword evidence="3" id="KW-0547">Nucleotide-binding</keyword>
<organism evidence="8 9">
    <name type="scientific">Paracoccus denitrificans</name>
    <dbReference type="NCBI Taxonomy" id="266"/>
    <lineage>
        <taxon>Bacteria</taxon>
        <taxon>Pseudomonadati</taxon>
        <taxon>Pseudomonadota</taxon>
        <taxon>Alphaproteobacteria</taxon>
        <taxon>Rhodobacterales</taxon>
        <taxon>Paracoccaceae</taxon>
        <taxon>Paracoccus</taxon>
    </lineage>
</organism>
<comment type="subcellular location">
    <subcellularLocation>
        <location evidence="6">Cytoplasm</location>
    </subcellularLocation>
</comment>
<dbReference type="InterPro" id="IPR012795">
    <property type="entry name" value="tRNA_Ile_lys_synt_N"/>
</dbReference>
<dbReference type="EMBL" id="VAFL01000007">
    <property type="protein sequence ID" value="TKW66522.1"/>
    <property type="molecule type" value="Genomic_DNA"/>
</dbReference>
<reference evidence="8 9" key="1">
    <citation type="journal article" date="2017" name="Nat. Commun.">
        <title>In situ click chemistry generation of cyclooxygenase-2 inhibitors.</title>
        <authorList>
            <person name="Bhardwaj A."/>
            <person name="Kaur J."/>
            <person name="Wuest M."/>
            <person name="Wuest F."/>
        </authorList>
    </citation>
    <scope>NUCLEOTIDE SEQUENCE [LARGE SCALE GENOMIC DNA]</scope>
    <source>
        <strain evidence="8">S2_012_000_R3_94</strain>
    </source>
</reference>
<keyword evidence="1 6" id="KW-0436">Ligase</keyword>